<feature type="region of interest" description="Disordered" evidence="1">
    <location>
        <begin position="775"/>
        <end position="901"/>
    </location>
</feature>
<feature type="compositionally biased region" description="Low complexity" evidence="1">
    <location>
        <begin position="20"/>
        <end position="32"/>
    </location>
</feature>
<feature type="region of interest" description="Disordered" evidence="1">
    <location>
        <begin position="313"/>
        <end position="335"/>
    </location>
</feature>
<feature type="compositionally biased region" description="Low complexity" evidence="1">
    <location>
        <begin position="711"/>
        <end position="734"/>
    </location>
</feature>
<dbReference type="Proteomes" id="UP001498771">
    <property type="component" value="Unassembled WGS sequence"/>
</dbReference>
<gene>
    <name evidence="2" type="ORF">BZA70DRAFT_280149</name>
</gene>
<feature type="compositionally biased region" description="Low complexity" evidence="1">
    <location>
        <begin position="225"/>
        <end position="236"/>
    </location>
</feature>
<evidence type="ECO:0000313" key="3">
    <source>
        <dbReference type="Proteomes" id="UP001498771"/>
    </source>
</evidence>
<feature type="region of interest" description="Disordered" evidence="1">
    <location>
        <begin position="105"/>
        <end position="154"/>
    </location>
</feature>
<accession>A0ABR1F4R7</accession>
<feature type="compositionally biased region" description="Polar residues" evidence="1">
    <location>
        <begin position="246"/>
        <end position="256"/>
    </location>
</feature>
<protein>
    <submittedName>
        <fullName evidence="2">Uncharacterized protein</fullName>
    </submittedName>
</protein>
<feature type="compositionally biased region" description="Polar residues" evidence="1">
    <location>
        <begin position="322"/>
        <end position="332"/>
    </location>
</feature>
<feature type="compositionally biased region" description="Low complexity" evidence="1">
    <location>
        <begin position="867"/>
        <end position="884"/>
    </location>
</feature>
<name>A0ABR1F4R7_9ASCO</name>
<proteinExistence type="predicted"/>
<dbReference type="GeneID" id="90038411"/>
<feature type="compositionally biased region" description="Basic and acidic residues" evidence="1">
    <location>
        <begin position="839"/>
        <end position="850"/>
    </location>
</feature>
<feature type="region of interest" description="Disordered" evidence="1">
    <location>
        <begin position="192"/>
        <end position="263"/>
    </location>
</feature>
<feature type="region of interest" description="Disordered" evidence="1">
    <location>
        <begin position="395"/>
        <end position="496"/>
    </location>
</feature>
<organism evidence="2 3">
    <name type="scientific">Myxozyma melibiosi</name>
    <dbReference type="NCBI Taxonomy" id="54550"/>
    <lineage>
        <taxon>Eukaryota</taxon>
        <taxon>Fungi</taxon>
        <taxon>Dikarya</taxon>
        <taxon>Ascomycota</taxon>
        <taxon>Saccharomycotina</taxon>
        <taxon>Lipomycetes</taxon>
        <taxon>Lipomycetales</taxon>
        <taxon>Lipomycetaceae</taxon>
        <taxon>Myxozyma</taxon>
    </lineage>
</organism>
<evidence type="ECO:0000256" key="1">
    <source>
        <dbReference type="SAM" id="MobiDB-lite"/>
    </source>
</evidence>
<sequence length="923" mass="98067">MSNRTSRPPRQPYGGNIGLSTSSSMSSMSSYSARPKRQPYGGNIGLSTSSSMHFSPSASTNAALAAASVATISRSQSMSLSSAAAAAALKHDQINAAQAGRSVLVPSKRAQKSAALGRRPSLSERNLRAPSSSGSRMSLRMSSAPSVSGRSNSIRSTLSLPRAFKRSGYASSIASYESTDLNSISEDRMLDSVAASPKMMPPPVIDEEPRETARSLTASKLGVKQSRSSSRMSQSSTLSVVDTEDGSLSRTGTPSAKRNHRVSFTDASVIDDIPAPAPPKFVNGVDEPTAAETLPTATDMENTVSVASTMDEMKTPPETMSPEPSLNGTSTLGDEYAATTLPTESSTTERVIDDDVNAPAALTEDIGDYDPNIIADLLAARAIEDDETELDRQYLSEHESEFEDAAPVQQEAKSVPRKAVGSAPSEQQTRVITPPAEVDARERSQNQQLLHPTPRNAKPVNGILKGSPERVSSVSRNSRYSRAPRPATTYGTTAPTMQTSVSSAAIAAAASASHQPSAEEIADLENLRERSGSASSFRREDGVSRAASKSRGSMMKTSMRDVQVPSMRNGKDARGFGRSVKSQKQLYREQLEEAKSDPRVMEQLHPTTADDITATAYVGLQRVNSSSSYKKETTSTYRKEQPRHEPVAEIAASETKGRDEKGRSFGLKRFTLTPRKSRVVSNPETSSAAPLPPPPTLAAPVMNGYTNGDVTSTTAAAEPSSTGTTATPPATIASRGFSQLPSSHPFSLDSDDVFTATPTVSNTAANDSSVGVAYSSFDTSPAKSDRDRESALAKLTGSASASSATQYQQPQQPQTSSEYIQQPVTPVKQKKLSQYQQFRLERAQKKEQKNGKRATTVAGVPPPLPHSNAQTAAAAAAMSGRASSVQPTTAPAASYDDSVPAQYNEKTKSKKFGGLRKLFKLDD</sequence>
<feature type="region of interest" description="Disordered" evidence="1">
    <location>
        <begin position="524"/>
        <end position="558"/>
    </location>
</feature>
<feature type="compositionally biased region" description="Low complexity" evidence="1">
    <location>
        <begin position="131"/>
        <end position="143"/>
    </location>
</feature>
<feature type="compositionally biased region" description="Polar residues" evidence="1">
    <location>
        <begin position="45"/>
        <end position="54"/>
    </location>
</feature>
<feature type="compositionally biased region" description="Low complexity" evidence="1">
    <location>
        <begin position="470"/>
        <end position="481"/>
    </location>
</feature>
<reference evidence="2 3" key="1">
    <citation type="submission" date="2024-03" db="EMBL/GenBank/DDBJ databases">
        <title>Genome-scale model development and genomic sequencing of the oleaginous clade Lipomyces.</title>
        <authorList>
            <consortium name="Lawrence Berkeley National Laboratory"/>
            <person name="Czajka J.J."/>
            <person name="Han Y."/>
            <person name="Kim J."/>
            <person name="Mondo S.J."/>
            <person name="Hofstad B.A."/>
            <person name="Robles A."/>
            <person name="Haridas S."/>
            <person name="Riley R."/>
            <person name="LaButti K."/>
            <person name="Pangilinan J."/>
            <person name="Andreopoulos W."/>
            <person name="Lipzen A."/>
            <person name="Yan J."/>
            <person name="Wang M."/>
            <person name="Ng V."/>
            <person name="Grigoriev I.V."/>
            <person name="Spatafora J.W."/>
            <person name="Magnuson J.K."/>
            <person name="Baker S.E."/>
            <person name="Pomraning K.R."/>
        </authorList>
    </citation>
    <scope>NUCLEOTIDE SEQUENCE [LARGE SCALE GENOMIC DNA]</scope>
    <source>
        <strain evidence="2 3">Phaff 52-87</strain>
    </source>
</reference>
<feature type="region of interest" description="Disordered" evidence="1">
    <location>
        <begin position="1"/>
        <end position="58"/>
    </location>
</feature>
<feature type="compositionally biased region" description="Low complexity" evidence="1">
    <location>
        <begin position="798"/>
        <end position="817"/>
    </location>
</feature>
<keyword evidence="3" id="KW-1185">Reference proteome</keyword>
<dbReference type="EMBL" id="JBBJBU010000007">
    <property type="protein sequence ID" value="KAK7204848.1"/>
    <property type="molecule type" value="Genomic_DNA"/>
</dbReference>
<dbReference type="RefSeq" id="XP_064767881.1">
    <property type="nucleotide sequence ID" value="XM_064912899.1"/>
</dbReference>
<evidence type="ECO:0000313" key="2">
    <source>
        <dbReference type="EMBL" id="KAK7204848.1"/>
    </source>
</evidence>
<comment type="caution">
    <text evidence="2">The sequence shown here is derived from an EMBL/GenBank/DDBJ whole genome shotgun (WGS) entry which is preliminary data.</text>
</comment>
<feature type="compositionally biased region" description="Polar residues" evidence="1">
    <location>
        <begin position="144"/>
        <end position="154"/>
    </location>
</feature>
<feature type="compositionally biased region" description="Basic and acidic residues" evidence="1">
    <location>
        <begin position="525"/>
        <end position="543"/>
    </location>
</feature>
<feature type="region of interest" description="Disordered" evidence="1">
    <location>
        <begin position="652"/>
        <end position="744"/>
    </location>
</feature>